<dbReference type="PROSITE" id="PS51257">
    <property type="entry name" value="PROKAR_LIPOPROTEIN"/>
    <property type="match status" value="1"/>
</dbReference>
<sequence length="221" mass="23131">MTSGRRPRPVRGAVLLAVVAGLLSLTGCTRAVAGTPTAGAVGPLPGSAEELEPLIVTDVPSGRARLPDDEVHPPAGAKRAEDVAGYAADPAREREVLEDYGYRYGWERFWGDGPTSMTGVFVDQFDARAGAGAYAEDLARNDAEHYDGELDEHPPDLPGGCRLLTVEEPRPAAALMGPAALAWCGHGVFSVGVTAVGPTVDAAEAEVRAVLAEQLDRLPPR</sequence>
<feature type="region of interest" description="Disordered" evidence="1">
    <location>
        <begin position="61"/>
        <end position="84"/>
    </location>
</feature>
<protein>
    <recommendedName>
        <fullName evidence="4">PknH-like protein</fullName>
    </recommendedName>
</protein>
<evidence type="ECO:0000256" key="1">
    <source>
        <dbReference type="SAM" id="MobiDB-lite"/>
    </source>
</evidence>
<proteinExistence type="predicted"/>
<reference evidence="3" key="1">
    <citation type="journal article" date="2019" name="Int. J. Syst. Evol. Microbiol.">
        <title>The Global Catalogue of Microorganisms (GCM) 10K type strain sequencing project: providing services to taxonomists for standard genome sequencing and annotation.</title>
        <authorList>
            <consortium name="The Broad Institute Genomics Platform"/>
            <consortium name="The Broad Institute Genome Sequencing Center for Infectious Disease"/>
            <person name="Wu L."/>
            <person name="Ma J."/>
        </authorList>
    </citation>
    <scope>NUCLEOTIDE SEQUENCE [LARGE SCALE GENOMIC DNA]</scope>
    <source>
        <strain evidence="3">JCM 3338</strain>
    </source>
</reference>
<evidence type="ECO:0000313" key="3">
    <source>
        <dbReference type="Proteomes" id="UP001597402"/>
    </source>
</evidence>
<gene>
    <name evidence="2" type="ORF">ACFSHS_07110</name>
</gene>
<evidence type="ECO:0000313" key="2">
    <source>
        <dbReference type="EMBL" id="MFD2091346.1"/>
    </source>
</evidence>
<dbReference type="EMBL" id="JBHUHP010000007">
    <property type="protein sequence ID" value="MFD2091346.1"/>
    <property type="molecule type" value="Genomic_DNA"/>
</dbReference>
<accession>A0ABW4X9C7</accession>
<comment type="caution">
    <text evidence="2">The sequence shown here is derived from an EMBL/GenBank/DDBJ whole genome shotgun (WGS) entry which is preliminary data.</text>
</comment>
<keyword evidence="3" id="KW-1185">Reference proteome</keyword>
<dbReference type="Proteomes" id="UP001597402">
    <property type="component" value="Unassembled WGS sequence"/>
</dbReference>
<name>A0ABW4X9C7_9ACTN</name>
<organism evidence="2 3">
    <name type="scientific">Blastococcus deserti</name>
    <dbReference type="NCBI Taxonomy" id="2259033"/>
    <lineage>
        <taxon>Bacteria</taxon>
        <taxon>Bacillati</taxon>
        <taxon>Actinomycetota</taxon>
        <taxon>Actinomycetes</taxon>
        <taxon>Geodermatophilales</taxon>
        <taxon>Geodermatophilaceae</taxon>
        <taxon>Blastococcus</taxon>
    </lineage>
</organism>
<evidence type="ECO:0008006" key="4">
    <source>
        <dbReference type="Google" id="ProtNLM"/>
    </source>
</evidence>
<dbReference type="RefSeq" id="WP_376873534.1">
    <property type="nucleotide sequence ID" value="NZ_JBHUHP010000007.1"/>
</dbReference>
<feature type="compositionally biased region" description="Basic and acidic residues" evidence="1">
    <location>
        <begin position="65"/>
        <end position="82"/>
    </location>
</feature>